<gene>
    <name evidence="3" type="ORF">HU200_035776</name>
</gene>
<dbReference type="EMBL" id="JACEFO010001869">
    <property type="protein sequence ID" value="KAF8697590.1"/>
    <property type="molecule type" value="Genomic_DNA"/>
</dbReference>
<reference evidence="3" key="1">
    <citation type="submission" date="2020-07" db="EMBL/GenBank/DDBJ databases">
        <title>Genome sequence and genetic diversity analysis of an under-domesticated orphan crop, white fonio (Digitaria exilis).</title>
        <authorList>
            <person name="Bennetzen J.L."/>
            <person name="Chen S."/>
            <person name="Ma X."/>
            <person name="Wang X."/>
            <person name="Yssel A.E.J."/>
            <person name="Chaluvadi S.R."/>
            <person name="Johnson M."/>
            <person name="Gangashetty P."/>
            <person name="Hamidou F."/>
            <person name="Sanogo M.D."/>
            <person name="Zwaenepoel A."/>
            <person name="Wallace J."/>
            <person name="Van De Peer Y."/>
            <person name="Van Deynze A."/>
        </authorList>
    </citation>
    <scope>NUCLEOTIDE SEQUENCE</scope>
    <source>
        <tissue evidence="3">Leaves</tissue>
    </source>
</reference>
<protein>
    <submittedName>
        <fullName evidence="3">Uncharacterized protein</fullName>
    </submittedName>
</protein>
<dbReference type="OrthoDB" id="688608at2759"/>
<feature type="compositionally biased region" description="Low complexity" evidence="1">
    <location>
        <begin position="334"/>
        <end position="359"/>
    </location>
</feature>
<evidence type="ECO:0000256" key="1">
    <source>
        <dbReference type="SAM" id="MobiDB-lite"/>
    </source>
</evidence>
<feature type="chain" id="PRO_5032573295" evidence="2">
    <location>
        <begin position="24"/>
        <end position="460"/>
    </location>
</feature>
<keyword evidence="4" id="KW-1185">Reference proteome</keyword>
<feature type="region of interest" description="Disordered" evidence="1">
    <location>
        <begin position="224"/>
        <end position="302"/>
    </location>
</feature>
<proteinExistence type="predicted"/>
<feature type="compositionally biased region" description="Low complexity" evidence="1">
    <location>
        <begin position="231"/>
        <end position="246"/>
    </location>
</feature>
<comment type="caution">
    <text evidence="3">The sequence shown here is derived from an EMBL/GenBank/DDBJ whole genome shotgun (WGS) entry which is preliminary data.</text>
</comment>
<accession>A0A835BHV3</accession>
<feature type="region of interest" description="Disordered" evidence="1">
    <location>
        <begin position="104"/>
        <end position="164"/>
    </location>
</feature>
<evidence type="ECO:0000256" key="2">
    <source>
        <dbReference type="SAM" id="SignalP"/>
    </source>
</evidence>
<evidence type="ECO:0000313" key="4">
    <source>
        <dbReference type="Proteomes" id="UP000636709"/>
    </source>
</evidence>
<name>A0A835BHV3_9POAL</name>
<dbReference type="PANTHER" id="PTHR33673">
    <property type="entry name" value="SUPPRESSOR SRP40-LIKE PROTEIN"/>
    <property type="match status" value="1"/>
</dbReference>
<dbReference type="AlphaFoldDB" id="A0A835BHV3"/>
<dbReference type="Proteomes" id="UP000636709">
    <property type="component" value="Unassembled WGS sequence"/>
</dbReference>
<keyword evidence="2" id="KW-0732">Signal</keyword>
<feature type="compositionally biased region" description="Low complexity" evidence="1">
    <location>
        <begin position="406"/>
        <end position="430"/>
    </location>
</feature>
<feature type="region of interest" description="Disordered" evidence="1">
    <location>
        <begin position="396"/>
        <end position="451"/>
    </location>
</feature>
<evidence type="ECO:0000313" key="3">
    <source>
        <dbReference type="EMBL" id="KAF8697590.1"/>
    </source>
</evidence>
<feature type="compositionally biased region" description="Low complexity" evidence="1">
    <location>
        <begin position="264"/>
        <end position="274"/>
    </location>
</feature>
<sequence length="460" mass="48577">MDRFMYAMVAIVLLLEFCIPKSCVYPGRGSDDCFCCAPDRPPHCYDTMDDCHSNCRPAVVFLLSREPKRAAQVAVARPAGAPPSQASPPLPSRRLAIAIIRNKSQAGHDPEPSSSSPKPPQLRLRACTHPGGGGGRAARENKRSGTSRAPWSPCSPESEVAPSEANRTAVLVGVKIAFMVFADVARRRLRLHAATGAFMALPVPDNANDVELHDKGDVIGKATAEERASSGHESSSSSAAAAMSSSELEDAATPPPMQLMERPSSSSSSSSSESEGGGDPGRIPAAVFERDDDPSEPNKDWSMMSTESVFGLQVAPSSDFTGFFLAHPELMDIATPPRSSTVTTPPRTSSAVDADADVANKSPVSPPFDSIPELPEATMTGNYNYSFAFPNLIEDKRNISKKAQQEEQPMEAAAPPEPAEAAPAPAQAEAQAKRQASSKTEAAPVPEAGKGGLFSCFPCC</sequence>
<feature type="signal peptide" evidence="2">
    <location>
        <begin position="1"/>
        <end position="23"/>
    </location>
</feature>
<dbReference type="PANTHER" id="PTHR33673:SF2">
    <property type="entry name" value="OS06G0150000 PROTEIN"/>
    <property type="match status" value="1"/>
</dbReference>
<feature type="region of interest" description="Disordered" evidence="1">
    <location>
        <begin position="334"/>
        <end position="375"/>
    </location>
</feature>
<organism evidence="3 4">
    <name type="scientific">Digitaria exilis</name>
    <dbReference type="NCBI Taxonomy" id="1010633"/>
    <lineage>
        <taxon>Eukaryota</taxon>
        <taxon>Viridiplantae</taxon>
        <taxon>Streptophyta</taxon>
        <taxon>Embryophyta</taxon>
        <taxon>Tracheophyta</taxon>
        <taxon>Spermatophyta</taxon>
        <taxon>Magnoliopsida</taxon>
        <taxon>Liliopsida</taxon>
        <taxon>Poales</taxon>
        <taxon>Poaceae</taxon>
        <taxon>PACMAD clade</taxon>
        <taxon>Panicoideae</taxon>
        <taxon>Panicodae</taxon>
        <taxon>Paniceae</taxon>
        <taxon>Anthephorinae</taxon>
        <taxon>Digitaria</taxon>
    </lineage>
</organism>